<dbReference type="Pfam" id="PF00071">
    <property type="entry name" value="Ras"/>
    <property type="match status" value="1"/>
</dbReference>
<dbReference type="InterPro" id="IPR005225">
    <property type="entry name" value="Small_GTP-bd"/>
</dbReference>
<dbReference type="InterPro" id="IPR050209">
    <property type="entry name" value="Rab_GTPases_membrane_traffic"/>
</dbReference>
<dbReference type="EMBL" id="BABT02000062">
    <property type="protein sequence ID" value="GAA95624.1"/>
    <property type="molecule type" value="Genomic_DNA"/>
</dbReference>
<dbReference type="SMART" id="SM00175">
    <property type="entry name" value="RAB"/>
    <property type="match status" value="1"/>
</dbReference>
<organism evidence="3 4">
    <name type="scientific">Mixia osmundae (strain CBS 9802 / IAM 14324 / JCM 22182 / KY 12970)</name>
    <dbReference type="NCBI Taxonomy" id="764103"/>
    <lineage>
        <taxon>Eukaryota</taxon>
        <taxon>Fungi</taxon>
        <taxon>Dikarya</taxon>
        <taxon>Basidiomycota</taxon>
        <taxon>Pucciniomycotina</taxon>
        <taxon>Mixiomycetes</taxon>
        <taxon>Mixiales</taxon>
        <taxon>Mixiaceae</taxon>
        <taxon>Mixia</taxon>
    </lineage>
</organism>
<dbReference type="Proteomes" id="UP000009131">
    <property type="component" value="Unassembled WGS sequence"/>
</dbReference>
<keyword evidence="4" id="KW-1185">Reference proteome</keyword>
<evidence type="ECO:0000256" key="1">
    <source>
        <dbReference type="ARBA" id="ARBA00006270"/>
    </source>
</evidence>
<dbReference type="Gene3D" id="3.40.50.300">
    <property type="entry name" value="P-loop containing nucleotide triphosphate hydrolases"/>
    <property type="match status" value="1"/>
</dbReference>
<dbReference type="PROSITE" id="PS51420">
    <property type="entry name" value="RHO"/>
    <property type="match status" value="1"/>
</dbReference>
<dbReference type="RefSeq" id="XP_014570120.1">
    <property type="nucleotide sequence ID" value="XM_014714634.1"/>
</dbReference>
<dbReference type="STRING" id="764103.G7DYG4"/>
<dbReference type="OrthoDB" id="9989112at2759"/>
<dbReference type="InParanoid" id="G7DYG4"/>
<dbReference type="PANTHER" id="PTHR47979">
    <property type="entry name" value="DRAB11-RELATED"/>
    <property type="match status" value="1"/>
</dbReference>
<protein>
    <submittedName>
        <fullName evidence="3">Uncharacterized protein</fullName>
    </submittedName>
</protein>
<dbReference type="SMART" id="SM00174">
    <property type="entry name" value="RHO"/>
    <property type="match status" value="1"/>
</dbReference>
<dbReference type="SMART" id="SM00173">
    <property type="entry name" value="RAS"/>
    <property type="match status" value="1"/>
</dbReference>
<name>G7DYG4_MIXOS</name>
<reference evidence="3 4" key="2">
    <citation type="journal article" date="2012" name="Open Biol.">
        <title>Characteristics of nucleosomes and linker DNA regions on the genome of the basidiomycete Mixia osmundae revealed by mono- and dinucleosome mapping.</title>
        <authorList>
            <person name="Nishida H."/>
            <person name="Kondo S."/>
            <person name="Matsumoto T."/>
            <person name="Suzuki Y."/>
            <person name="Yoshikawa H."/>
            <person name="Taylor T.D."/>
            <person name="Sugiyama J."/>
        </authorList>
    </citation>
    <scope>NUCLEOTIDE SEQUENCE [LARGE SCALE GENOMIC DNA]</scope>
    <source>
        <strain evidence="4">CBS 9802 / IAM 14324 / JCM 22182 / KY 12970</strain>
    </source>
</reference>
<evidence type="ECO:0000256" key="2">
    <source>
        <dbReference type="SAM" id="MobiDB-lite"/>
    </source>
</evidence>
<evidence type="ECO:0000313" key="4">
    <source>
        <dbReference type="Proteomes" id="UP000009131"/>
    </source>
</evidence>
<accession>G7DYG4</accession>
<comment type="similarity">
    <text evidence="1">Belongs to the small GTPase superfamily. Rab family.</text>
</comment>
<comment type="caution">
    <text evidence="3">The sequence shown here is derived from an EMBL/GenBank/DDBJ whole genome shotgun (WGS) entry which is preliminary data.</text>
</comment>
<dbReference type="InterPro" id="IPR027417">
    <property type="entry name" value="P-loop_NTPase"/>
</dbReference>
<dbReference type="SUPFAM" id="SSF52540">
    <property type="entry name" value="P-loop containing nucleoside triphosphate hydrolases"/>
    <property type="match status" value="1"/>
</dbReference>
<dbReference type="GO" id="GO:0003924">
    <property type="term" value="F:GTPase activity"/>
    <property type="evidence" value="ECO:0007669"/>
    <property type="project" value="InterPro"/>
</dbReference>
<proteinExistence type="inferred from homology"/>
<dbReference type="PROSITE" id="PS51421">
    <property type="entry name" value="RAS"/>
    <property type="match status" value="1"/>
</dbReference>
<dbReference type="SMART" id="SM00176">
    <property type="entry name" value="RAN"/>
    <property type="match status" value="1"/>
</dbReference>
<reference evidence="3 4" key="1">
    <citation type="journal article" date="2011" name="J. Gen. Appl. Microbiol.">
        <title>Draft genome sequencing of the enigmatic basidiomycete Mixia osmundae.</title>
        <authorList>
            <person name="Nishida H."/>
            <person name="Nagatsuka Y."/>
            <person name="Sugiyama J."/>
        </authorList>
    </citation>
    <scope>NUCLEOTIDE SEQUENCE [LARGE SCALE GENOMIC DNA]</scope>
    <source>
        <strain evidence="4">CBS 9802 / IAM 14324 / JCM 22182 / KY 12970</strain>
    </source>
</reference>
<dbReference type="GO" id="GO:0005525">
    <property type="term" value="F:GTP binding"/>
    <property type="evidence" value="ECO:0007669"/>
    <property type="project" value="InterPro"/>
</dbReference>
<dbReference type="PRINTS" id="PR00449">
    <property type="entry name" value="RASTRNSFRMNG"/>
</dbReference>
<dbReference type="eggNOG" id="KOG0098">
    <property type="taxonomic scope" value="Eukaryota"/>
</dbReference>
<dbReference type="AlphaFoldDB" id="G7DYG4"/>
<dbReference type="HOGENOM" id="CLU_041217_23_1_1"/>
<feature type="region of interest" description="Disordered" evidence="2">
    <location>
        <begin position="198"/>
        <end position="221"/>
    </location>
</feature>
<gene>
    <name evidence="3" type="primary">Mo02280</name>
    <name evidence="3" type="ORF">E5Q_02280</name>
</gene>
<dbReference type="PROSITE" id="PS51419">
    <property type="entry name" value="RAB"/>
    <property type="match status" value="1"/>
</dbReference>
<dbReference type="NCBIfam" id="TIGR00231">
    <property type="entry name" value="small_GTP"/>
    <property type="match status" value="1"/>
</dbReference>
<dbReference type="InterPro" id="IPR001806">
    <property type="entry name" value="Small_GTPase"/>
</dbReference>
<dbReference type="FunFam" id="3.40.50.300:FF:001329">
    <property type="entry name" value="Small GTP-binding protein, putative"/>
    <property type="match status" value="1"/>
</dbReference>
<sequence length="221" mass="24090">MSAPIAWHHILKYIIVGNSGCGKSSILVQLTDKRFLGAGADPTIGVEYGSSIVELPNGKLCKIQIWDTAGQESFRSITRSYYRGAEGALLVFDVTHRSSFLALQGWLDDLRTWGEEGITILVVGNKVDLVERAAENGRQGASESVKREVSENEAREWAQNEGLEYLETSAKTGENVERAFKQTATEIHAKIEKRKIKDRARGGGSSFPLTTGASQAAKGCC</sequence>
<dbReference type="OMA" id="ANGVMQY"/>
<dbReference type="CDD" id="cd00154">
    <property type="entry name" value="Rab"/>
    <property type="match status" value="1"/>
</dbReference>
<evidence type="ECO:0000313" key="3">
    <source>
        <dbReference type="EMBL" id="GAA95624.1"/>
    </source>
</evidence>